<evidence type="ECO:0000256" key="1">
    <source>
        <dbReference type="SAM" id="MobiDB-lite"/>
    </source>
</evidence>
<evidence type="ECO:0000313" key="3">
    <source>
        <dbReference type="Proteomes" id="UP000663842"/>
    </source>
</evidence>
<comment type="caution">
    <text evidence="2">The sequence shown here is derived from an EMBL/GenBank/DDBJ whole genome shotgun (WGS) entry which is preliminary data.</text>
</comment>
<dbReference type="Proteomes" id="UP000663842">
    <property type="component" value="Unassembled WGS sequence"/>
</dbReference>
<dbReference type="EMBL" id="CAJOBF010027630">
    <property type="protein sequence ID" value="CAF4410047.1"/>
    <property type="molecule type" value="Genomic_DNA"/>
</dbReference>
<feature type="compositionally biased region" description="Polar residues" evidence="1">
    <location>
        <begin position="1"/>
        <end position="19"/>
    </location>
</feature>
<reference evidence="2" key="1">
    <citation type="submission" date="2021-02" db="EMBL/GenBank/DDBJ databases">
        <authorList>
            <person name="Nowell W R."/>
        </authorList>
    </citation>
    <scope>NUCLEOTIDE SEQUENCE</scope>
</reference>
<organism evidence="2 3">
    <name type="scientific">Rotaria magnacalcarata</name>
    <dbReference type="NCBI Taxonomy" id="392030"/>
    <lineage>
        <taxon>Eukaryota</taxon>
        <taxon>Metazoa</taxon>
        <taxon>Spiralia</taxon>
        <taxon>Gnathifera</taxon>
        <taxon>Rotifera</taxon>
        <taxon>Eurotatoria</taxon>
        <taxon>Bdelloidea</taxon>
        <taxon>Philodinida</taxon>
        <taxon>Philodinidae</taxon>
        <taxon>Rotaria</taxon>
    </lineage>
</organism>
<feature type="non-terminal residue" evidence="2">
    <location>
        <position position="1"/>
    </location>
</feature>
<feature type="region of interest" description="Disordered" evidence="1">
    <location>
        <begin position="1"/>
        <end position="90"/>
    </location>
</feature>
<sequence>VDVDNTDNNSPTKNSNNLTGVIPNFQVENASIDNTNQQNRASKNNDAIDDSKNDVSDTKINASARLIKHSEDAPEVDAQSQPEQDANDDNLDAFILQNFISFSGKQNVAQ</sequence>
<dbReference type="AlphaFoldDB" id="A0A820PXI4"/>
<proteinExistence type="predicted"/>
<evidence type="ECO:0000313" key="2">
    <source>
        <dbReference type="EMBL" id="CAF4410047.1"/>
    </source>
</evidence>
<accession>A0A820PXI4</accession>
<gene>
    <name evidence="2" type="ORF">UXM345_LOCUS38473</name>
</gene>
<protein>
    <submittedName>
        <fullName evidence="2">Uncharacterized protein</fullName>
    </submittedName>
</protein>
<name>A0A820PXI4_9BILA</name>
<feature type="non-terminal residue" evidence="2">
    <location>
        <position position="110"/>
    </location>
</feature>
<feature type="compositionally biased region" description="Polar residues" evidence="1">
    <location>
        <begin position="26"/>
        <end position="45"/>
    </location>
</feature>